<reference evidence="6" key="1">
    <citation type="submission" date="2023-06" db="EMBL/GenBank/DDBJ databases">
        <title>Genomic analysis of the entomopathogenic nematode Steinernema hermaphroditum.</title>
        <authorList>
            <person name="Schwarz E.M."/>
            <person name="Heppert J.K."/>
            <person name="Baniya A."/>
            <person name="Schwartz H.T."/>
            <person name="Tan C.-H."/>
            <person name="Antoshechkin I."/>
            <person name="Sternberg P.W."/>
            <person name="Goodrich-Blair H."/>
            <person name="Dillman A.R."/>
        </authorList>
    </citation>
    <scope>NUCLEOTIDE SEQUENCE</scope>
    <source>
        <strain evidence="6">PS9179</strain>
        <tissue evidence="6">Whole animal</tissue>
    </source>
</reference>
<dbReference type="InterPro" id="IPR051728">
    <property type="entry name" value="RING-FYVE_E3_ubiquitin-ligase"/>
</dbReference>
<dbReference type="Gene3D" id="1.10.533.10">
    <property type="entry name" value="Death Domain, Fas"/>
    <property type="match status" value="1"/>
</dbReference>
<dbReference type="PANTHER" id="PTHR14879">
    <property type="entry name" value="CASPASE REGULATOR, RING FINGER DOMAIN-CONTAINING"/>
    <property type="match status" value="1"/>
</dbReference>
<keyword evidence="2" id="KW-0862">Zinc</keyword>
<dbReference type="InterPro" id="IPR001841">
    <property type="entry name" value="Znf_RING"/>
</dbReference>
<evidence type="ECO:0000256" key="3">
    <source>
        <dbReference type="PROSITE-ProRule" id="PRU00175"/>
    </source>
</evidence>
<keyword evidence="1 3" id="KW-0863">Zinc-finger</keyword>
<evidence type="ECO:0000256" key="4">
    <source>
        <dbReference type="SAM" id="MobiDB-lite"/>
    </source>
</evidence>
<dbReference type="PANTHER" id="PTHR14879:SF5">
    <property type="entry name" value="RING-TYPE DOMAIN-CONTAINING PROTEIN"/>
    <property type="match status" value="1"/>
</dbReference>
<protein>
    <recommendedName>
        <fullName evidence="5">RING-type domain-containing protein</fullName>
    </recommendedName>
</protein>
<evidence type="ECO:0000313" key="6">
    <source>
        <dbReference type="EMBL" id="KAK0410449.1"/>
    </source>
</evidence>
<dbReference type="AlphaFoldDB" id="A0AA39LV51"/>
<sequence length="581" mass="65500">MAPSTRRFARPGSTALTNRKRRAGSVASVRNVPMKDTVVARRGRGRPRKNARPVTPKPAPVATRSQRVALREARSENPAANEHPAKKADESHLEEVRVSDHELKLEKANARMKKQVAKMREQIRELEHTIKESVKKSADLERRVVTAELNEQRIMETCQLLQEVNESSERTECIICFDHEREVAYVPCGHMGVCEHCSLRVHTCPVCLMKIKYKLRREDLVGRRTPSGGTDDSRSVAGIHFAVVMEDNLTSLTVAIELDNDEEGDECDDSDGFSGPSTSGFKGLIEICSPPSASSLVPHVSSEIKVKHLKSDAKLLLQLRLDPHPLGSMRNWEFIANQLGLDNDHIINLQRRESPMEHLLSMFSDYPLTHLLSSIADSNRIDLLISLKPHLHGIQPPSEAHAPHDSGLMYSTTSSIRPKLVDFSEPFVVVTHCTPKKSAERKSFRWFLGNLKAAAVGAGVAIVDIDDFLGQDKELSDLELLFRKARHIIVLCSVLYRQLMERNDGETDHFEQMKVYFHKKLLDAEYMELGRNERFRPVTITGASQGVLLNGWQKNTIVYEFPTHFNDLLVRIFGPKRASQE</sequence>
<evidence type="ECO:0000256" key="1">
    <source>
        <dbReference type="ARBA" id="ARBA00022771"/>
    </source>
</evidence>
<dbReference type="Gene3D" id="3.30.40.10">
    <property type="entry name" value="Zinc/RING finger domain, C3HC4 (zinc finger)"/>
    <property type="match status" value="1"/>
</dbReference>
<dbReference type="EMBL" id="JAUCMV010000003">
    <property type="protein sequence ID" value="KAK0410449.1"/>
    <property type="molecule type" value="Genomic_DNA"/>
</dbReference>
<comment type="caution">
    <text evidence="6">The sequence shown here is derived from an EMBL/GenBank/DDBJ whole genome shotgun (WGS) entry which is preliminary data.</text>
</comment>
<dbReference type="SUPFAM" id="SSF47986">
    <property type="entry name" value="DEATH domain"/>
    <property type="match status" value="1"/>
</dbReference>
<dbReference type="PROSITE" id="PS50089">
    <property type="entry name" value="ZF_RING_2"/>
    <property type="match status" value="1"/>
</dbReference>
<evidence type="ECO:0000256" key="2">
    <source>
        <dbReference type="ARBA" id="ARBA00022833"/>
    </source>
</evidence>
<feature type="region of interest" description="Disordered" evidence="4">
    <location>
        <begin position="1"/>
        <end position="100"/>
    </location>
</feature>
<dbReference type="InterPro" id="IPR013083">
    <property type="entry name" value="Znf_RING/FYVE/PHD"/>
</dbReference>
<dbReference type="Pfam" id="PF13920">
    <property type="entry name" value="zf-C3HC4_3"/>
    <property type="match status" value="1"/>
</dbReference>
<organism evidence="6 7">
    <name type="scientific">Steinernema hermaphroditum</name>
    <dbReference type="NCBI Taxonomy" id="289476"/>
    <lineage>
        <taxon>Eukaryota</taxon>
        <taxon>Metazoa</taxon>
        <taxon>Ecdysozoa</taxon>
        <taxon>Nematoda</taxon>
        <taxon>Chromadorea</taxon>
        <taxon>Rhabditida</taxon>
        <taxon>Tylenchina</taxon>
        <taxon>Panagrolaimomorpha</taxon>
        <taxon>Strongyloidoidea</taxon>
        <taxon>Steinernematidae</taxon>
        <taxon>Steinernema</taxon>
    </lineage>
</organism>
<proteinExistence type="predicted"/>
<dbReference type="InterPro" id="IPR011029">
    <property type="entry name" value="DEATH-like_dom_sf"/>
</dbReference>
<evidence type="ECO:0000259" key="5">
    <source>
        <dbReference type="PROSITE" id="PS50089"/>
    </source>
</evidence>
<dbReference type="SUPFAM" id="SSF57850">
    <property type="entry name" value="RING/U-box"/>
    <property type="match status" value="1"/>
</dbReference>
<dbReference type="GO" id="GO:0008270">
    <property type="term" value="F:zinc ion binding"/>
    <property type="evidence" value="ECO:0007669"/>
    <property type="project" value="UniProtKB-KW"/>
</dbReference>
<evidence type="ECO:0000313" key="7">
    <source>
        <dbReference type="Proteomes" id="UP001175271"/>
    </source>
</evidence>
<feature type="compositionally biased region" description="Basic residues" evidence="4">
    <location>
        <begin position="41"/>
        <end position="51"/>
    </location>
</feature>
<name>A0AA39LV51_9BILA</name>
<feature type="domain" description="RING-type" evidence="5">
    <location>
        <begin position="173"/>
        <end position="207"/>
    </location>
</feature>
<feature type="compositionally biased region" description="Basic and acidic residues" evidence="4">
    <location>
        <begin position="83"/>
        <end position="100"/>
    </location>
</feature>
<keyword evidence="1 3" id="KW-0479">Metal-binding</keyword>
<accession>A0AA39LV51</accession>
<keyword evidence="7" id="KW-1185">Reference proteome</keyword>
<dbReference type="Proteomes" id="UP001175271">
    <property type="component" value="Unassembled WGS sequence"/>
</dbReference>
<gene>
    <name evidence="6" type="ORF">QR680_005136</name>
</gene>